<feature type="compositionally biased region" description="Polar residues" evidence="1">
    <location>
        <begin position="875"/>
        <end position="884"/>
    </location>
</feature>
<feature type="region of interest" description="Disordered" evidence="1">
    <location>
        <begin position="591"/>
        <end position="790"/>
    </location>
</feature>
<dbReference type="GeneID" id="19471015"/>
<feature type="compositionally biased region" description="Polar residues" evidence="1">
    <location>
        <begin position="706"/>
        <end position="717"/>
    </location>
</feature>
<gene>
    <name evidence="2" type="ORF">GLAREA_11974</name>
</gene>
<proteinExistence type="predicted"/>
<dbReference type="Proteomes" id="UP000016922">
    <property type="component" value="Unassembled WGS sequence"/>
</dbReference>
<feature type="region of interest" description="Disordered" evidence="1">
    <location>
        <begin position="989"/>
        <end position="1011"/>
    </location>
</feature>
<feature type="compositionally biased region" description="Polar residues" evidence="1">
    <location>
        <begin position="646"/>
        <end position="658"/>
    </location>
</feature>
<feature type="compositionally biased region" description="Polar residues" evidence="1">
    <location>
        <begin position="269"/>
        <end position="281"/>
    </location>
</feature>
<dbReference type="RefSeq" id="XP_008080947.1">
    <property type="nucleotide sequence ID" value="XM_008082756.1"/>
</dbReference>
<feature type="compositionally biased region" description="Basic and acidic residues" evidence="1">
    <location>
        <begin position="187"/>
        <end position="201"/>
    </location>
</feature>
<feature type="compositionally biased region" description="Low complexity" evidence="1">
    <location>
        <begin position="131"/>
        <end position="145"/>
    </location>
</feature>
<dbReference type="eggNOG" id="ENOG502RAEY">
    <property type="taxonomic scope" value="Eukaryota"/>
</dbReference>
<dbReference type="STRING" id="1116229.S3D050"/>
<dbReference type="HOGENOM" id="CLU_266795_0_0_1"/>
<feature type="compositionally biased region" description="Polar residues" evidence="1">
    <location>
        <begin position="613"/>
        <end position="638"/>
    </location>
</feature>
<feature type="region of interest" description="Disordered" evidence="1">
    <location>
        <begin position="423"/>
        <end position="449"/>
    </location>
</feature>
<accession>S3D050</accession>
<feature type="region of interest" description="Disordered" evidence="1">
    <location>
        <begin position="370"/>
        <end position="396"/>
    </location>
</feature>
<feature type="compositionally biased region" description="Polar residues" evidence="1">
    <location>
        <begin position="294"/>
        <end position="308"/>
    </location>
</feature>
<feature type="region of interest" description="Disordered" evidence="1">
    <location>
        <begin position="294"/>
        <end position="336"/>
    </location>
</feature>
<sequence length="1066" mass="116004">MDFHTRKALNIYPQNEEPFYHASSYSPDDMVYEGSDTELTDDELRIKRLRYEDHAQKYMRGCLPVLQSARLRGPLEDRSEWSHPWRYHPPARRTKNDKPGPFRRVLAGSGIEGSDGIRGPRPTAVPSFATSSGSRGRNSSPRISNWETTTRNLEEKIGRATGHKSSREGVSSGHATAVAHNTSDGLGEERRIETTRQKRAADSQWLKGSYVSKRARWHEADIETPTPNPQLYNQRFQWKAQGTASAQDPRLDPLSSKPLSSFPDIARPKTSTDSQETSGLNRTIELSRSVFQHVQPSEQLSSMSNSHGSRSDYMHYAQQPSFNSSSPNFQPPSALALGERSKDGSYLALQAKHTPDSGAEYSNMQYSNSVNNTLPALPGSSGLAKRQDPNTPGDEVSFVTEVAPSSRNLEEFQFKKRRIKGSFSASASGNTKHGNSDSRRTASSRPVSKDMFVQYNAENVMKTQESNHLGVRSSGTTQAGIKSESGDEDDDNEEVLAPGPYVEWYKPTSTKNSSLIEAASQDDELGSTQNSGDLKTPYLSSRSAANLAETVKFALRNESHGSRQGSSLLPVIGASHGSQNLIVPCGTAASYPQSQYKASGPRRLQSVEPAGSDGSSTQSFNTTPAKSSGISLSRQSPFRPSHLSMEINSGTASSTESSYPEDEVPSGLRLSSGTASRFSEANMSTSPQHVSAREPLSPVRNGRGGQSSDSDPGSTSPLDIEEAISDTSIGSTVSIENRLDTPKVHSQITRPGEQSPWTKLDAPPLPKKDPTTKPSTITSPIPQDSSRQRNMYDRTVGDGWHSPNHESSPENINIKMFSDILTPSPPPRFSSVKSQQIVADDGLTADVVTENPWTSTAANKASSKSNKRVSFGVLSDTSEGSSQEHQTRRLANSPPPPNPIEGLDTDELADINLVPRFSKHFTVFKEPKGLSQNESVSMGSPSIGAMAEAFIAADQETSIEEERRLKLAKSARHLKPTSPSMVNAVRRESATLDTSHLSDDSEGTPSRDVRPDVQAAGFDMDDALGSFADFLGDWSVEGELQKARNSSQAKTVESNGAKRRRLFGIV</sequence>
<dbReference type="KEGG" id="glz:GLAREA_11974"/>
<keyword evidence="3" id="KW-1185">Reference proteome</keyword>
<dbReference type="OMA" id="PWRHREG"/>
<reference evidence="2 3" key="1">
    <citation type="journal article" date="2013" name="BMC Genomics">
        <title>Genomics-driven discovery of the pneumocandin biosynthetic gene cluster in the fungus Glarea lozoyensis.</title>
        <authorList>
            <person name="Chen L."/>
            <person name="Yue Q."/>
            <person name="Zhang X."/>
            <person name="Xiang M."/>
            <person name="Wang C."/>
            <person name="Li S."/>
            <person name="Che Y."/>
            <person name="Ortiz-Lopez F.J."/>
            <person name="Bills G.F."/>
            <person name="Liu X."/>
            <person name="An Z."/>
        </authorList>
    </citation>
    <scope>NUCLEOTIDE SEQUENCE [LARGE SCALE GENOMIC DNA]</scope>
    <source>
        <strain evidence="3">ATCC 20868 / MF5171</strain>
    </source>
</reference>
<evidence type="ECO:0000256" key="1">
    <source>
        <dbReference type="SAM" id="MobiDB-lite"/>
    </source>
</evidence>
<dbReference type="AlphaFoldDB" id="S3D050"/>
<organism evidence="2 3">
    <name type="scientific">Glarea lozoyensis (strain ATCC 20868 / MF5171)</name>
    <dbReference type="NCBI Taxonomy" id="1116229"/>
    <lineage>
        <taxon>Eukaryota</taxon>
        <taxon>Fungi</taxon>
        <taxon>Dikarya</taxon>
        <taxon>Ascomycota</taxon>
        <taxon>Pezizomycotina</taxon>
        <taxon>Leotiomycetes</taxon>
        <taxon>Helotiales</taxon>
        <taxon>Helotiaceae</taxon>
        <taxon>Glarea</taxon>
    </lineage>
</organism>
<evidence type="ECO:0000313" key="2">
    <source>
        <dbReference type="EMBL" id="EPE31892.1"/>
    </source>
</evidence>
<feature type="compositionally biased region" description="Polar residues" evidence="1">
    <location>
        <begin position="463"/>
        <end position="480"/>
    </location>
</feature>
<feature type="compositionally biased region" description="Polar residues" evidence="1">
    <location>
        <begin position="423"/>
        <end position="433"/>
    </location>
</feature>
<feature type="region of interest" description="Disordered" evidence="1">
    <location>
        <begin position="239"/>
        <end position="281"/>
    </location>
</feature>
<evidence type="ECO:0000313" key="3">
    <source>
        <dbReference type="Proteomes" id="UP000016922"/>
    </source>
</evidence>
<feature type="compositionally biased region" description="Polar residues" evidence="1">
    <location>
        <begin position="669"/>
        <end position="689"/>
    </location>
</feature>
<dbReference type="OrthoDB" id="5419922at2759"/>
<feature type="region of interest" description="Disordered" evidence="1">
    <location>
        <begin position="873"/>
        <end position="904"/>
    </location>
</feature>
<dbReference type="EMBL" id="KE145360">
    <property type="protein sequence ID" value="EPE31892.1"/>
    <property type="molecule type" value="Genomic_DNA"/>
</dbReference>
<feature type="compositionally biased region" description="Low complexity" evidence="1">
    <location>
        <begin position="318"/>
        <end position="333"/>
    </location>
</feature>
<feature type="compositionally biased region" description="Low complexity" evidence="1">
    <location>
        <begin position="772"/>
        <end position="782"/>
    </location>
</feature>
<name>S3D050_GLAL2</name>
<feature type="region of interest" description="Disordered" evidence="1">
    <location>
        <begin position="463"/>
        <end position="495"/>
    </location>
</feature>
<feature type="compositionally biased region" description="Polar residues" evidence="1">
    <location>
        <begin position="725"/>
        <end position="735"/>
    </location>
</feature>
<protein>
    <submittedName>
        <fullName evidence="2">Uncharacterized protein</fullName>
    </submittedName>
</protein>
<feature type="region of interest" description="Disordered" evidence="1">
    <location>
        <begin position="90"/>
        <end position="201"/>
    </location>
</feature>